<evidence type="ECO:0000313" key="4">
    <source>
        <dbReference type="Proteomes" id="UP000534306"/>
    </source>
</evidence>
<dbReference type="EMBL" id="JABJRC010000013">
    <property type="protein sequence ID" value="NOL45512.1"/>
    <property type="molecule type" value="Genomic_DNA"/>
</dbReference>
<reference evidence="2 5" key="2">
    <citation type="submission" date="2020-08" db="EMBL/GenBank/DDBJ databases">
        <title>Sequencing the genomes of 1000 actinobacteria strains.</title>
        <authorList>
            <person name="Klenk H.-P."/>
        </authorList>
    </citation>
    <scope>NUCLEOTIDE SEQUENCE [LARGE SCALE GENOMIC DNA]</scope>
    <source>
        <strain evidence="2 5">DSM 15626</strain>
    </source>
</reference>
<sequence>MRTSVEIVALVVSPVHAFEGRPADGPRPDPEPISRTAIEIRAGLGIVGDRYYAQRIHRNAAITFLDVASVEALGLLTPADPTLLRRNIVLRGFPIDTLAAPPGAITHRRFTLDSGDGPVTFEAHRPANPCAWMNVVLAPGAMKGLRGRGGVRTTPITSGALRVGPAELDVLD</sequence>
<reference evidence="3 4" key="1">
    <citation type="submission" date="2020-05" db="EMBL/GenBank/DDBJ databases">
        <title>Genome sequence of Kribbella sandramycini ATCC 39419.</title>
        <authorList>
            <person name="Maclea K.S."/>
            <person name="Fair J.L."/>
        </authorList>
    </citation>
    <scope>NUCLEOTIDE SEQUENCE [LARGE SCALE GENOMIC DNA]</scope>
    <source>
        <strain evidence="3 4">ATCC 39419</strain>
    </source>
</reference>
<dbReference type="PROSITE" id="PS51340">
    <property type="entry name" value="MOSC"/>
    <property type="match status" value="1"/>
</dbReference>
<dbReference type="InterPro" id="IPR005302">
    <property type="entry name" value="MoCF_Sase_C"/>
</dbReference>
<dbReference type="Gene3D" id="2.40.33.20">
    <property type="entry name" value="PK beta-barrel domain-like"/>
    <property type="match status" value="1"/>
</dbReference>
<dbReference type="RefSeq" id="WP_171678810.1">
    <property type="nucleotide sequence ID" value="NZ_BAAAGT010000004.1"/>
</dbReference>
<name>A0A7Y4P2L6_9ACTN</name>
<dbReference type="SUPFAM" id="SSF50800">
    <property type="entry name" value="PK beta-barrel domain-like"/>
    <property type="match status" value="1"/>
</dbReference>
<comment type="caution">
    <text evidence="3">The sequence shown here is derived from an EMBL/GenBank/DDBJ whole genome shotgun (WGS) entry which is preliminary data.</text>
</comment>
<dbReference type="Proteomes" id="UP000553957">
    <property type="component" value="Unassembled WGS sequence"/>
</dbReference>
<protein>
    <submittedName>
        <fullName evidence="2">MOSC domain-containing protein YiiM</fullName>
    </submittedName>
    <submittedName>
        <fullName evidence="3">Molybdenum cofactor biosysynthesis protein</fullName>
    </submittedName>
</protein>
<evidence type="ECO:0000259" key="1">
    <source>
        <dbReference type="PROSITE" id="PS51340"/>
    </source>
</evidence>
<dbReference type="GO" id="GO:0003824">
    <property type="term" value="F:catalytic activity"/>
    <property type="evidence" value="ECO:0007669"/>
    <property type="project" value="InterPro"/>
</dbReference>
<dbReference type="GO" id="GO:0030151">
    <property type="term" value="F:molybdenum ion binding"/>
    <property type="evidence" value="ECO:0007669"/>
    <property type="project" value="InterPro"/>
</dbReference>
<dbReference type="AlphaFoldDB" id="A0A7Y4P2L6"/>
<organism evidence="3 4">
    <name type="scientific">Kribbella sandramycini</name>
    <dbReference type="NCBI Taxonomy" id="60450"/>
    <lineage>
        <taxon>Bacteria</taxon>
        <taxon>Bacillati</taxon>
        <taxon>Actinomycetota</taxon>
        <taxon>Actinomycetes</taxon>
        <taxon>Propionibacteriales</taxon>
        <taxon>Kribbellaceae</taxon>
        <taxon>Kribbella</taxon>
    </lineage>
</organism>
<accession>A0A7Y4P2L6</accession>
<evidence type="ECO:0000313" key="5">
    <source>
        <dbReference type="Proteomes" id="UP000553957"/>
    </source>
</evidence>
<feature type="domain" description="MOSC" evidence="1">
    <location>
        <begin position="21"/>
        <end position="171"/>
    </location>
</feature>
<dbReference type="GO" id="GO:0030170">
    <property type="term" value="F:pyridoxal phosphate binding"/>
    <property type="evidence" value="ECO:0007669"/>
    <property type="project" value="InterPro"/>
</dbReference>
<dbReference type="EMBL" id="JACHKF010000001">
    <property type="protein sequence ID" value="MBB6566726.1"/>
    <property type="molecule type" value="Genomic_DNA"/>
</dbReference>
<dbReference type="Proteomes" id="UP000534306">
    <property type="component" value="Unassembled WGS sequence"/>
</dbReference>
<evidence type="ECO:0000313" key="2">
    <source>
        <dbReference type="EMBL" id="MBB6566726.1"/>
    </source>
</evidence>
<dbReference type="InterPro" id="IPR011037">
    <property type="entry name" value="Pyrv_Knase-like_insert_dom_sf"/>
</dbReference>
<evidence type="ECO:0000313" key="3">
    <source>
        <dbReference type="EMBL" id="NOL45512.1"/>
    </source>
</evidence>
<gene>
    <name evidence="2" type="ORF">HNR71_002363</name>
    <name evidence="3" type="ORF">HPO96_35225</name>
</gene>
<proteinExistence type="predicted"/>
<keyword evidence="4" id="KW-1185">Reference proteome</keyword>